<feature type="compositionally biased region" description="Basic and acidic residues" evidence="17">
    <location>
        <begin position="1360"/>
        <end position="1369"/>
    </location>
</feature>
<dbReference type="Pfam" id="PF16212">
    <property type="entry name" value="PhoLip_ATPase_C"/>
    <property type="match status" value="1"/>
</dbReference>
<dbReference type="InterPro" id="IPR006539">
    <property type="entry name" value="P-type_ATPase_IV"/>
</dbReference>
<keyword evidence="4 15" id="KW-0479">Metal-binding</keyword>
<feature type="compositionally biased region" description="Basic and acidic residues" evidence="17">
    <location>
        <begin position="561"/>
        <end position="583"/>
    </location>
</feature>
<evidence type="ECO:0000256" key="13">
    <source>
        <dbReference type="PIRSR" id="PIRSR606539-1"/>
    </source>
</evidence>
<dbReference type="SUPFAM" id="SSF81653">
    <property type="entry name" value="Calcium ATPase, transduction domain A"/>
    <property type="match status" value="1"/>
</dbReference>
<reference evidence="20 21" key="1">
    <citation type="submission" date="2016-06" db="EMBL/GenBank/DDBJ databases">
        <authorList>
            <person name="Kjaerup R.B."/>
            <person name="Dalgaard T.S."/>
            <person name="Juul-Madsen H.R."/>
        </authorList>
    </citation>
    <scope>NUCLEOTIDE SEQUENCE [LARGE SCALE GENOMIC DNA]</scope>
</reference>
<feature type="binding site" evidence="14">
    <location>
        <position position="681"/>
    </location>
    <ligand>
        <name>ATP</name>
        <dbReference type="ChEBI" id="CHEBI:30616"/>
    </ligand>
</feature>
<feature type="binding site" evidence="15">
    <location>
        <position position="1039"/>
    </location>
    <ligand>
        <name>Mg(2+)</name>
        <dbReference type="ChEBI" id="CHEBI:18420"/>
    </ligand>
</feature>
<feature type="binding site" evidence="14">
    <location>
        <position position="479"/>
    </location>
    <ligand>
        <name>ATP</name>
        <dbReference type="ChEBI" id="CHEBI:30616"/>
    </ligand>
</feature>
<feature type="region of interest" description="Disordered" evidence="17">
    <location>
        <begin position="547"/>
        <end position="583"/>
    </location>
</feature>
<protein>
    <recommendedName>
        <fullName evidence="16">Phospholipid-transporting ATPase</fullName>
        <ecNumber evidence="16">7.6.2.1</ecNumber>
    </recommendedName>
</protein>
<dbReference type="InterPro" id="IPR001757">
    <property type="entry name" value="P_typ_ATPase"/>
</dbReference>
<feature type="binding site" evidence="14">
    <location>
        <position position="480"/>
    </location>
    <ligand>
        <name>ATP</name>
        <dbReference type="ChEBI" id="CHEBI:30616"/>
    </ligand>
</feature>
<feature type="region of interest" description="Disordered" evidence="17">
    <location>
        <begin position="790"/>
        <end position="809"/>
    </location>
</feature>
<comment type="cofactor">
    <cofactor evidence="15">
        <name>Mg(2+)</name>
        <dbReference type="ChEBI" id="CHEBI:18420"/>
    </cofactor>
</comment>
<dbReference type="InterPro" id="IPR023298">
    <property type="entry name" value="ATPase_P-typ_TM_dom_sf"/>
</dbReference>
<feature type="compositionally biased region" description="Low complexity" evidence="17">
    <location>
        <begin position="795"/>
        <end position="806"/>
    </location>
</feature>
<evidence type="ECO:0000313" key="20">
    <source>
        <dbReference type="EMBL" id="SMQ50466.1"/>
    </source>
</evidence>
<dbReference type="PROSITE" id="PS00154">
    <property type="entry name" value="ATPASE_E1_E2"/>
    <property type="match status" value="1"/>
</dbReference>
<feature type="binding site" evidence="14">
    <location>
        <position position="844"/>
    </location>
    <ligand>
        <name>ATP</name>
        <dbReference type="ChEBI" id="CHEBI:30616"/>
    </ligand>
</feature>
<keyword evidence="9 16" id="KW-1133">Transmembrane helix</keyword>
<gene>
    <name evidence="20" type="ORF">ZT3D7_G5619</name>
</gene>
<dbReference type="PANTHER" id="PTHR24092:SF174">
    <property type="entry name" value="PHOSPHOLIPID-TRANSPORTING ATPASE DNF3-RELATED"/>
    <property type="match status" value="1"/>
</dbReference>
<feature type="binding site" evidence="14">
    <location>
        <position position="704"/>
    </location>
    <ligand>
        <name>ATP</name>
        <dbReference type="ChEBI" id="CHEBI:30616"/>
    </ligand>
</feature>
<feature type="binding site" evidence="14">
    <location>
        <position position="1038"/>
    </location>
    <ligand>
        <name>ATP</name>
        <dbReference type="ChEBI" id="CHEBI:30616"/>
    </ligand>
</feature>
<evidence type="ECO:0000256" key="9">
    <source>
        <dbReference type="ARBA" id="ARBA00022989"/>
    </source>
</evidence>
<evidence type="ECO:0000256" key="5">
    <source>
        <dbReference type="ARBA" id="ARBA00022741"/>
    </source>
</evidence>
<dbReference type="InterPro" id="IPR044492">
    <property type="entry name" value="P_typ_ATPase_HD_dom"/>
</dbReference>
<comment type="caution">
    <text evidence="16">Lacks conserved residue(s) required for the propagation of feature annotation.</text>
</comment>
<feature type="binding site" evidence="14">
    <location>
        <position position="1009"/>
    </location>
    <ligand>
        <name>ATP</name>
        <dbReference type="ChEBI" id="CHEBI:30616"/>
    </ligand>
</feature>
<keyword evidence="3 16" id="KW-0812">Transmembrane</keyword>
<evidence type="ECO:0000256" key="12">
    <source>
        <dbReference type="ARBA" id="ARBA00049128"/>
    </source>
</evidence>
<evidence type="ECO:0000259" key="19">
    <source>
        <dbReference type="Pfam" id="PF16212"/>
    </source>
</evidence>
<dbReference type="SFLD" id="SFLDF00027">
    <property type="entry name" value="p-type_atpase"/>
    <property type="match status" value="1"/>
</dbReference>
<keyword evidence="21" id="KW-1185">Reference proteome</keyword>
<dbReference type="InterPro" id="IPR032631">
    <property type="entry name" value="P-type_ATPase_N"/>
</dbReference>
<dbReference type="InterPro" id="IPR023299">
    <property type="entry name" value="ATPase_P-typ_cyto_dom_N"/>
</dbReference>
<feature type="binding site" evidence="14">
    <location>
        <position position="635"/>
    </location>
    <ligand>
        <name>ATP</name>
        <dbReference type="ChEBI" id="CHEBI:30616"/>
    </ligand>
</feature>
<name>A0A1X7RSU3_ZYMT9</name>
<feature type="binding site" evidence="14">
    <location>
        <position position="481"/>
    </location>
    <ligand>
        <name>ATP</name>
        <dbReference type="ChEBI" id="CHEBI:30616"/>
    </ligand>
</feature>
<dbReference type="Pfam" id="PF13246">
    <property type="entry name" value="Cation_ATPase"/>
    <property type="match status" value="1"/>
</dbReference>
<feature type="compositionally biased region" description="Basic and acidic residues" evidence="17">
    <location>
        <begin position="732"/>
        <end position="745"/>
    </location>
</feature>
<evidence type="ECO:0000256" key="6">
    <source>
        <dbReference type="ARBA" id="ARBA00022840"/>
    </source>
</evidence>
<dbReference type="InterPro" id="IPR036412">
    <property type="entry name" value="HAD-like_sf"/>
</dbReference>
<dbReference type="GO" id="GO:0045332">
    <property type="term" value="P:phospholipid translocation"/>
    <property type="evidence" value="ECO:0007669"/>
    <property type="project" value="TreeGrafter"/>
</dbReference>
<dbReference type="Proteomes" id="UP000215127">
    <property type="component" value="Chromosome 5"/>
</dbReference>
<feature type="transmembrane region" description="Helical" evidence="16">
    <location>
        <begin position="412"/>
        <end position="433"/>
    </location>
</feature>
<dbReference type="Gene3D" id="2.70.150.10">
    <property type="entry name" value="Calcium-transporting ATPase, cytoplasmic transduction domain A"/>
    <property type="match status" value="1"/>
</dbReference>
<proteinExistence type="inferred from homology"/>
<evidence type="ECO:0000256" key="2">
    <source>
        <dbReference type="ARBA" id="ARBA00008109"/>
    </source>
</evidence>
<feature type="domain" description="P-type ATPase C-terminal" evidence="19">
    <location>
        <begin position="1061"/>
        <end position="1309"/>
    </location>
</feature>
<dbReference type="PRINTS" id="PR00119">
    <property type="entry name" value="CATATPASE"/>
</dbReference>
<feature type="transmembrane region" description="Helical" evidence="16">
    <location>
        <begin position="370"/>
        <end position="392"/>
    </location>
</feature>
<evidence type="ECO:0000256" key="1">
    <source>
        <dbReference type="ARBA" id="ARBA00004141"/>
    </source>
</evidence>
<feature type="binding site" evidence="14">
    <location>
        <position position="924"/>
    </location>
    <ligand>
        <name>ATP</name>
        <dbReference type="ChEBI" id="CHEBI:30616"/>
    </ligand>
</feature>
<keyword evidence="10 16" id="KW-0472">Membrane</keyword>
<comment type="similarity">
    <text evidence="2 16">Belongs to the cation transport ATPase (P-type) (TC 3.A.3) family. Type IV subfamily.</text>
</comment>
<feature type="binding site" evidence="15">
    <location>
        <position position="1035"/>
    </location>
    <ligand>
        <name>Mg(2+)</name>
        <dbReference type="ChEBI" id="CHEBI:18420"/>
    </ligand>
</feature>
<feature type="region of interest" description="Disordered" evidence="17">
    <location>
        <begin position="1353"/>
        <end position="1385"/>
    </location>
</feature>
<feature type="binding site" evidence="14">
    <location>
        <position position="926"/>
    </location>
    <ligand>
        <name>ATP</name>
        <dbReference type="ChEBI" id="CHEBI:30616"/>
    </ligand>
</feature>
<evidence type="ECO:0000256" key="3">
    <source>
        <dbReference type="ARBA" id="ARBA00022692"/>
    </source>
</evidence>
<dbReference type="InterPro" id="IPR008250">
    <property type="entry name" value="ATPase_P-typ_transduc_dom_A_sf"/>
</dbReference>
<dbReference type="FunFam" id="3.40.50.1000:FF:000014">
    <property type="entry name" value="Phospholipid-transporting ATPase"/>
    <property type="match status" value="1"/>
</dbReference>
<dbReference type="SUPFAM" id="SSF56784">
    <property type="entry name" value="HAD-like"/>
    <property type="match status" value="1"/>
</dbReference>
<comment type="catalytic activity">
    <reaction evidence="12">
        <text>a 1,2-diacyl-sn-glycero-3-phosphoethanolamine(out) + ATP + H2O = a 1,2-diacyl-sn-glycero-3-phosphoethanolamine(in) + ADP + phosphate + H(+)</text>
        <dbReference type="Rhea" id="RHEA:66132"/>
        <dbReference type="ChEBI" id="CHEBI:15377"/>
        <dbReference type="ChEBI" id="CHEBI:15378"/>
        <dbReference type="ChEBI" id="CHEBI:30616"/>
        <dbReference type="ChEBI" id="CHEBI:43474"/>
        <dbReference type="ChEBI" id="CHEBI:64612"/>
        <dbReference type="ChEBI" id="CHEBI:456216"/>
    </reaction>
    <physiologicalReaction direction="left-to-right" evidence="12">
        <dbReference type="Rhea" id="RHEA:66133"/>
    </physiologicalReaction>
</comment>
<keyword evidence="7 15" id="KW-0460">Magnesium</keyword>
<dbReference type="PANTHER" id="PTHR24092">
    <property type="entry name" value="PROBABLE PHOSPHOLIPID-TRANSPORTING ATPASE"/>
    <property type="match status" value="1"/>
</dbReference>
<dbReference type="GO" id="GO:0032456">
    <property type="term" value="P:endocytic recycling"/>
    <property type="evidence" value="ECO:0007669"/>
    <property type="project" value="TreeGrafter"/>
</dbReference>
<feature type="binding site" evidence="15">
    <location>
        <position position="481"/>
    </location>
    <ligand>
        <name>Mg(2+)</name>
        <dbReference type="ChEBI" id="CHEBI:18420"/>
    </ligand>
</feature>
<feature type="transmembrane region" description="Helical" evidence="16">
    <location>
        <begin position="1237"/>
        <end position="1262"/>
    </location>
</feature>
<feature type="binding site" evidence="14">
    <location>
        <position position="925"/>
    </location>
    <ligand>
        <name>ATP</name>
        <dbReference type="ChEBI" id="CHEBI:30616"/>
    </ligand>
</feature>
<dbReference type="EC" id="7.6.2.1" evidence="16"/>
<dbReference type="NCBIfam" id="TIGR01494">
    <property type="entry name" value="ATPase_P-type"/>
    <property type="match status" value="1"/>
</dbReference>
<evidence type="ECO:0000259" key="18">
    <source>
        <dbReference type="Pfam" id="PF16209"/>
    </source>
</evidence>
<keyword evidence="8 16" id="KW-1278">Translocase</keyword>
<keyword evidence="6 14" id="KW-0067">ATP-binding</keyword>
<dbReference type="GO" id="GO:0005886">
    <property type="term" value="C:plasma membrane"/>
    <property type="evidence" value="ECO:0007669"/>
    <property type="project" value="TreeGrafter"/>
</dbReference>
<dbReference type="InterPro" id="IPR032630">
    <property type="entry name" value="P_typ_ATPase_c"/>
</dbReference>
<evidence type="ECO:0000256" key="7">
    <source>
        <dbReference type="ARBA" id="ARBA00022842"/>
    </source>
</evidence>
<evidence type="ECO:0000256" key="14">
    <source>
        <dbReference type="PIRSR" id="PIRSR606539-2"/>
    </source>
</evidence>
<dbReference type="GO" id="GO:0006892">
    <property type="term" value="P:post-Golgi vesicle-mediated transport"/>
    <property type="evidence" value="ECO:0007669"/>
    <property type="project" value="TreeGrafter"/>
</dbReference>
<comment type="catalytic activity">
    <reaction evidence="11 16">
        <text>ATP + H2O + phospholipidSide 1 = ADP + phosphate + phospholipidSide 2.</text>
        <dbReference type="EC" id="7.6.2.1"/>
    </reaction>
</comment>
<feature type="compositionally biased region" description="Low complexity" evidence="17">
    <location>
        <begin position="550"/>
        <end position="560"/>
    </location>
</feature>
<organism evidence="20 21">
    <name type="scientific">Zymoseptoria tritici (strain ST99CH_3D7)</name>
    <dbReference type="NCBI Taxonomy" id="1276538"/>
    <lineage>
        <taxon>Eukaryota</taxon>
        <taxon>Fungi</taxon>
        <taxon>Dikarya</taxon>
        <taxon>Ascomycota</taxon>
        <taxon>Pezizomycotina</taxon>
        <taxon>Dothideomycetes</taxon>
        <taxon>Dothideomycetidae</taxon>
        <taxon>Mycosphaerellales</taxon>
        <taxon>Mycosphaerellaceae</taxon>
        <taxon>Zymoseptoria</taxon>
    </lineage>
</organism>
<dbReference type="STRING" id="1276538.A0A1X7RSU3"/>
<evidence type="ECO:0000256" key="16">
    <source>
        <dbReference type="RuleBase" id="RU362033"/>
    </source>
</evidence>
<evidence type="ECO:0000256" key="11">
    <source>
        <dbReference type="ARBA" id="ARBA00034036"/>
    </source>
</evidence>
<dbReference type="SFLD" id="SFLDS00003">
    <property type="entry name" value="Haloacid_Dehalogenase"/>
    <property type="match status" value="1"/>
</dbReference>
<dbReference type="NCBIfam" id="TIGR01652">
    <property type="entry name" value="ATPase-Plipid"/>
    <property type="match status" value="1"/>
</dbReference>
<feature type="binding site" evidence="14">
    <location>
        <position position="1015"/>
    </location>
    <ligand>
        <name>ATP</name>
        <dbReference type="ChEBI" id="CHEBI:30616"/>
    </ligand>
</feature>
<feature type="domain" description="P-type ATPase N-terminal" evidence="18">
    <location>
        <begin position="69"/>
        <end position="126"/>
    </location>
</feature>
<evidence type="ECO:0000256" key="10">
    <source>
        <dbReference type="ARBA" id="ARBA00023136"/>
    </source>
</evidence>
<feature type="region of interest" description="Disordered" evidence="17">
    <location>
        <begin position="732"/>
        <end position="764"/>
    </location>
</feature>
<keyword evidence="5 14" id="KW-0547">Nucleotide-binding</keyword>
<evidence type="ECO:0000313" key="21">
    <source>
        <dbReference type="Proteomes" id="UP000215127"/>
    </source>
</evidence>
<accession>A0A1X7RSU3</accession>
<dbReference type="SUPFAM" id="SSF81660">
    <property type="entry name" value="Metal cation-transporting ATPase, ATP-binding domain N"/>
    <property type="match status" value="1"/>
</dbReference>
<dbReference type="GO" id="GO:0000287">
    <property type="term" value="F:magnesium ion binding"/>
    <property type="evidence" value="ECO:0007669"/>
    <property type="project" value="UniProtKB-UniRule"/>
</dbReference>
<dbReference type="InterPro" id="IPR023214">
    <property type="entry name" value="HAD_sf"/>
</dbReference>
<dbReference type="Gene3D" id="3.40.50.1000">
    <property type="entry name" value="HAD superfamily/HAD-like"/>
    <property type="match status" value="1"/>
</dbReference>
<feature type="binding site" evidence="14">
    <location>
        <position position="1039"/>
    </location>
    <ligand>
        <name>ATP</name>
        <dbReference type="ChEBI" id="CHEBI:30616"/>
    </ligand>
</feature>
<dbReference type="SUPFAM" id="SSF81665">
    <property type="entry name" value="Calcium ATPase, transmembrane domain M"/>
    <property type="match status" value="1"/>
</dbReference>
<evidence type="ECO:0000256" key="4">
    <source>
        <dbReference type="ARBA" id="ARBA00022723"/>
    </source>
</evidence>
<feature type="transmembrane region" description="Helical" evidence="16">
    <location>
        <begin position="1282"/>
        <end position="1305"/>
    </location>
</feature>
<dbReference type="EMBL" id="LT853696">
    <property type="protein sequence ID" value="SMQ50466.1"/>
    <property type="molecule type" value="Genomic_DNA"/>
</dbReference>
<dbReference type="GO" id="GO:0005524">
    <property type="term" value="F:ATP binding"/>
    <property type="evidence" value="ECO:0007669"/>
    <property type="project" value="UniProtKB-UniRule"/>
</dbReference>
<feature type="transmembrane region" description="Helical" evidence="16">
    <location>
        <begin position="1178"/>
        <end position="1197"/>
    </location>
</feature>
<dbReference type="GO" id="GO:0140326">
    <property type="term" value="F:ATPase-coupled intramembrane lipid transporter activity"/>
    <property type="evidence" value="ECO:0007669"/>
    <property type="project" value="UniProtKB-EC"/>
</dbReference>
<evidence type="ECO:0000256" key="15">
    <source>
        <dbReference type="PIRSR" id="PIRSR606539-3"/>
    </source>
</evidence>
<dbReference type="InterPro" id="IPR018303">
    <property type="entry name" value="ATPase_P-typ_P_site"/>
</dbReference>
<evidence type="ECO:0000256" key="17">
    <source>
        <dbReference type="SAM" id="MobiDB-lite"/>
    </source>
</evidence>
<sequence>MPDPSATTWAEEEAKHSWFKRTIQLPAQQKYQRYFVELVLRQKPLPPSVDGRHVPLCPASDKALIDERRGHAFISNSIRSSRYTIYDFVPKQLFFQVTRLSNFYFLCIGVPQTIPGLSTTGNYTTILPLAFFIILTVIKEGYDDFCRHRMDVVENNTLATVLRAKNSAGFVLTRDGILQRLRSAIPRRSLPWQSKSKEHEKVEEHELDEDDSFAWSRTKWQNIRVGDVLKLKRDDPIPADIILLNSTGENGVAYIETMALDGETNLKPKQALPILSNVCGTVSEIKRADVEFVLEDPNPNLYDFNGKVTVQGKTLPLTMNEVVYRGSVLRNTTHAYGLVINTGEECKIRMNANHHPTAKIPRLEKYANQVVLSLIVYVVSLAVGCAGGYLLWHERYEKEAWYLKDAAPEFKQIIVGFLIMYNNIIPLALYISLEIVKIGQMLMVHGDVKMYCAESNTPMTCNTNTILENLGQISYVLSDKTGTLTENVMRFRGISLGGIVWMHGNDSPLPTQSLPLDRAPDVRDIMVPAKGGKSSAGPTPAIVIEEREITSSGPSSSESSSEIRHSSAYRRSESRSRPQAERTTQELLHLIHHQPTSALALQAKEFLLSLAICHTALPEIKPNGKTDFQASSPDELALVRAAQDLGYLLTNRSSQTISLRVRSADGKEVEEAYEILEVIEFTSKRKRMSIVVRCPDGRVWLVCKGADSAVIPRLRQKGMAERVEGEVRRSVDTARDAARRSEQNERISFTGGRPSLNLMRGRGGNSLDIRSASLDARRSKSLRRSLHLHRPTLEIPSTSRRPSPSTDIRRSLQQDLHTFESVSDEVMFTRCFEHIDAFASEGLRTLLFAHKYLEEGEYLAWKKVYEEASTSLVGREGKVEAVGERIEGDLGLLGASAIEDKLQRGVPETVERLRRANIRIWMLTGDKRETAINIAHSARICQPTSHISILDSTKPDLYTQLRSIPLDPTLHRVVVIDGQTLSAITEDPGMKHHFFTTTIPTTESVIVCRASPAQKAFIVTAIRARLPGLTLAIGDGANDIAMIQAAHVGIGLSGKEGLQAARVADFSIAQFRFLQRLLLVHGRYQYLRTAKFILMTFWKEVFFYMGQLMYSRYAGYTGSSLYEAWSLTVLNTLFTSLAVIVPGIFEQDLKPTTLLAVPELYSFGQLNRGLNLPMCSMWMIHGVAQGAVVWVVAWAFWGVLPFMSDRGTYALGHLVFSLGIMWTNYKCLILETRYKTLIVGISFAITTGGWWAWSGFLSGIYNNNLSPFDVKGGFQHGFGADWNWWATLVLAFSLLAVAEAGWAAACKTLATWGLVVRLPGAGGKGEGEDVGSVQLWQEMEKDRVVGERLREMAGSEGEVDCERGGKGGFEEDEEDEDVETGRGRGRWRARCRRGRGEVVLT</sequence>
<dbReference type="Gene3D" id="3.40.1110.10">
    <property type="entry name" value="Calcium-transporting ATPase, cytoplasmic domain N"/>
    <property type="match status" value="2"/>
</dbReference>
<evidence type="ECO:0000256" key="8">
    <source>
        <dbReference type="ARBA" id="ARBA00022967"/>
    </source>
</evidence>
<dbReference type="Pfam" id="PF16209">
    <property type="entry name" value="PhoLip_ATPase_N"/>
    <property type="match status" value="1"/>
</dbReference>
<feature type="active site" description="4-aspartylphosphate intermediate" evidence="13">
    <location>
        <position position="479"/>
    </location>
</feature>
<comment type="subcellular location">
    <subcellularLocation>
        <location evidence="1 16">Membrane</location>
        <topology evidence="1 16">Multi-pass membrane protein</topology>
    </subcellularLocation>
</comment>
<dbReference type="SFLD" id="SFLDG00002">
    <property type="entry name" value="C1.7:_P-type_atpase_like"/>
    <property type="match status" value="1"/>
</dbReference>
<dbReference type="GO" id="GO:0016887">
    <property type="term" value="F:ATP hydrolysis activity"/>
    <property type="evidence" value="ECO:0007669"/>
    <property type="project" value="InterPro"/>
</dbReference>
<feature type="binding site" evidence="15">
    <location>
        <position position="479"/>
    </location>
    <ligand>
        <name>Mg(2+)</name>
        <dbReference type="ChEBI" id="CHEBI:18420"/>
    </ligand>
</feature>
<dbReference type="GO" id="GO:0005802">
    <property type="term" value="C:trans-Golgi network"/>
    <property type="evidence" value="ECO:0007669"/>
    <property type="project" value="TreeGrafter"/>
</dbReference>